<evidence type="ECO:0000313" key="3">
    <source>
        <dbReference type="Proteomes" id="UP000483820"/>
    </source>
</evidence>
<sequence length="424" mass="49087">MLWIAPLIHGDSSDEVGFFTAQKLHLRNAGTFGIEVLKKFTGRCIDLINLLAFETEFNEFIRKWMKGEICQNLETVNAQLVLHNNLNITDIVDNLETERFDATKRPDSFKFDIEMHHMYYPPIGFFGNDCYDVIRESDGKRASVRAFQRNPFRGENLKPFIKIEENSKERVERKSTEWSIGENFKFTARIKARKSKSEKKSILIQVEKLNTNMTKSLQDHLNLLFRPAEPISLLVNINTLFEQLPILTNVKDCRLTGEGILKSEDLDRFLTMYPNLNSLSIEPEITGDLTEMSEILKVGRVNLKNCGDFGLSFLKKFPGKHINLENLNITHLDLLEIIKGWVANEAFQNLESIGIVFHRDCETRIDLLVESLETERFDQGIWPPVYRLDTKIIDLYAKEITLEYPECYNVVRRSDGKRASINFP</sequence>
<evidence type="ECO:0000313" key="2">
    <source>
        <dbReference type="EMBL" id="KAF1768261.1"/>
    </source>
</evidence>
<feature type="domain" description="Sdz-33 F-box" evidence="1">
    <location>
        <begin position="23"/>
        <end position="75"/>
    </location>
</feature>
<dbReference type="PANTHER" id="PTHR21503">
    <property type="entry name" value="F-BOX-CONTAINING HYPOTHETICAL PROTEIN C.ELEGANS"/>
    <property type="match status" value="1"/>
</dbReference>
<dbReference type="AlphaFoldDB" id="A0A6A5HM81"/>
<comment type="caution">
    <text evidence="2">The sequence shown here is derived from an EMBL/GenBank/DDBJ whole genome shotgun (WGS) entry which is preliminary data.</text>
</comment>
<dbReference type="RefSeq" id="XP_053590895.1">
    <property type="nucleotide sequence ID" value="XM_053722250.1"/>
</dbReference>
<dbReference type="PANTHER" id="PTHR21503:SF8">
    <property type="entry name" value="F-BOX ASSOCIATED DOMAIN-CONTAINING PROTEIN-RELATED"/>
    <property type="match status" value="1"/>
</dbReference>
<reference evidence="2 3" key="1">
    <citation type="submission" date="2019-12" db="EMBL/GenBank/DDBJ databases">
        <title>Chromosome-level assembly of the Caenorhabditis remanei genome.</title>
        <authorList>
            <person name="Teterina A.A."/>
            <person name="Willis J.H."/>
            <person name="Phillips P.C."/>
        </authorList>
    </citation>
    <scope>NUCLEOTIDE SEQUENCE [LARGE SCALE GENOMIC DNA]</scope>
    <source>
        <strain evidence="2 3">PX506</strain>
        <tissue evidence="2">Whole organism</tissue>
    </source>
</reference>
<dbReference type="GeneID" id="78773021"/>
<protein>
    <recommendedName>
        <fullName evidence="1">Sdz-33 F-box domain-containing protein</fullName>
    </recommendedName>
</protein>
<evidence type="ECO:0000259" key="1">
    <source>
        <dbReference type="Pfam" id="PF07735"/>
    </source>
</evidence>
<organism evidence="2 3">
    <name type="scientific">Caenorhabditis remanei</name>
    <name type="common">Caenorhabditis vulgaris</name>
    <dbReference type="NCBI Taxonomy" id="31234"/>
    <lineage>
        <taxon>Eukaryota</taxon>
        <taxon>Metazoa</taxon>
        <taxon>Ecdysozoa</taxon>
        <taxon>Nematoda</taxon>
        <taxon>Chromadorea</taxon>
        <taxon>Rhabditida</taxon>
        <taxon>Rhabditina</taxon>
        <taxon>Rhabditomorpha</taxon>
        <taxon>Rhabditoidea</taxon>
        <taxon>Rhabditidae</taxon>
        <taxon>Peloderinae</taxon>
        <taxon>Caenorhabditis</taxon>
    </lineage>
</organism>
<dbReference type="Proteomes" id="UP000483820">
    <property type="component" value="Chromosome I"/>
</dbReference>
<dbReference type="InterPro" id="IPR012885">
    <property type="entry name" value="F-box_Sdz-33"/>
</dbReference>
<dbReference type="EMBL" id="WUAV01000001">
    <property type="protein sequence ID" value="KAF1768261.1"/>
    <property type="molecule type" value="Genomic_DNA"/>
</dbReference>
<name>A0A6A5HM81_CAERE</name>
<accession>A0A6A5HM81</accession>
<dbReference type="CTD" id="78773021"/>
<proteinExistence type="predicted"/>
<dbReference type="Pfam" id="PF07735">
    <property type="entry name" value="FBA_2"/>
    <property type="match status" value="1"/>
</dbReference>
<gene>
    <name evidence="2" type="ORF">GCK72_000073</name>
</gene>
<dbReference type="KEGG" id="crq:GCK72_000073"/>